<name>A0A0C2MHU5_THEKT</name>
<evidence type="ECO:0000313" key="5">
    <source>
        <dbReference type="Proteomes" id="UP000031668"/>
    </source>
</evidence>
<proteinExistence type="predicted"/>
<keyword evidence="2" id="KW-1133">Transmembrane helix</keyword>
<feature type="transmembrane region" description="Helical" evidence="2">
    <location>
        <begin position="101"/>
        <end position="124"/>
    </location>
</feature>
<dbReference type="Proteomes" id="UP000031668">
    <property type="component" value="Unassembled WGS sequence"/>
</dbReference>
<comment type="caution">
    <text evidence="3">The sequence shown here is derived from an EMBL/GenBank/DDBJ whole genome shotgun (WGS) entry which is preliminary data.</text>
</comment>
<feature type="compositionally biased region" description="Polar residues" evidence="1">
    <location>
        <begin position="81"/>
        <end position="90"/>
    </location>
</feature>
<evidence type="ECO:0000256" key="2">
    <source>
        <dbReference type="SAM" id="Phobius"/>
    </source>
</evidence>
<sequence>MFANTVTCTPAPIATPERSESPTSLVDEKAEELDQETTSETSETTSSSVEDKEEELSQKTTVEQSESTTSSLDDEEKFLTVEQNISSSETGETENHKTVTIILIIVSSLVICITALVVGCLIIYSRKSSKLNKSFSGTNQPEI</sequence>
<evidence type="ECO:0000313" key="3">
    <source>
        <dbReference type="EMBL" id="KII63954.1"/>
    </source>
</evidence>
<keyword evidence="5" id="KW-1185">Reference proteome</keyword>
<evidence type="ECO:0000313" key="4">
    <source>
        <dbReference type="EMBL" id="KII67291.1"/>
    </source>
</evidence>
<dbReference type="EMBL" id="JWZT01004504">
    <property type="protein sequence ID" value="KII63954.1"/>
    <property type="molecule type" value="Genomic_DNA"/>
</dbReference>
<gene>
    <name evidence="4" type="ORF">RF11_07714</name>
    <name evidence="3" type="ORF">RF11_12077</name>
</gene>
<dbReference type="AlphaFoldDB" id="A0A0C2MHU5"/>
<feature type="region of interest" description="Disordered" evidence="1">
    <location>
        <begin position="1"/>
        <end position="94"/>
    </location>
</feature>
<evidence type="ECO:0000256" key="1">
    <source>
        <dbReference type="SAM" id="MobiDB-lite"/>
    </source>
</evidence>
<feature type="compositionally biased region" description="Low complexity" evidence="1">
    <location>
        <begin position="58"/>
        <end position="71"/>
    </location>
</feature>
<accession>A0A0C2MHU5</accession>
<feature type="compositionally biased region" description="Low complexity" evidence="1">
    <location>
        <begin position="38"/>
        <end position="48"/>
    </location>
</feature>
<keyword evidence="2" id="KW-0472">Membrane</keyword>
<organism evidence="3 5">
    <name type="scientific">Thelohanellus kitauei</name>
    <name type="common">Myxosporean</name>
    <dbReference type="NCBI Taxonomy" id="669202"/>
    <lineage>
        <taxon>Eukaryota</taxon>
        <taxon>Metazoa</taxon>
        <taxon>Cnidaria</taxon>
        <taxon>Myxozoa</taxon>
        <taxon>Myxosporea</taxon>
        <taxon>Bivalvulida</taxon>
        <taxon>Platysporina</taxon>
        <taxon>Myxobolidae</taxon>
        <taxon>Thelohanellus</taxon>
    </lineage>
</organism>
<dbReference type="EMBL" id="JWZT01003251">
    <property type="protein sequence ID" value="KII67291.1"/>
    <property type="molecule type" value="Genomic_DNA"/>
</dbReference>
<keyword evidence="2" id="KW-0812">Transmembrane</keyword>
<protein>
    <submittedName>
        <fullName evidence="3">Uncharacterized protein</fullName>
    </submittedName>
</protein>
<reference evidence="3 5" key="1">
    <citation type="journal article" date="2014" name="Genome Biol. Evol.">
        <title>The genome of the myxosporean Thelohanellus kitauei shows adaptations to nutrient acquisition within its fish host.</title>
        <authorList>
            <person name="Yang Y."/>
            <person name="Xiong J."/>
            <person name="Zhou Z."/>
            <person name="Huo F."/>
            <person name="Miao W."/>
            <person name="Ran C."/>
            <person name="Liu Y."/>
            <person name="Zhang J."/>
            <person name="Feng J."/>
            <person name="Wang M."/>
            <person name="Wang M."/>
            <person name="Wang L."/>
            <person name="Yao B."/>
        </authorList>
    </citation>
    <scope>NUCLEOTIDE SEQUENCE [LARGE SCALE GENOMIC DNA]</scope>
    <source>
        <strain evidence="3">Wuqing</strain>
    </source>
</reference>